<name>A0A0J9YHG2_GEOCN</name>
<dbReference type="AlphaFoldDB" id="A0A0J9YHG2"/>
<sequence length="254" mass="26123">MYITQVFTILSLLSLVTATPSPKNYNATTTALTTTTKATESLKTVIWTSCGFGPDGNGGGCGVHTKTVLPQTTSSLPPQSQPHQYTNTTRAPTHEPTSISFANTTTPVLTAPATVTATTNTTGVHNTTTLILTTSTAPFANHSLTTTTILTSIDLRNASTFTTAYTHTPLQSGSNYTYTGNGNYTRPSITNGHKFAAVETDSAAAISDSSSAGASVTGSSGSFSSSASSVSPPHLSALLMGLFVVTLSISSTIV</sequence>
<evidence type="ECO:0000313" key="4">
    <source>
        <dbReference type="Proteomes" id="UP000242525"/>
    </source>
</evidence>
<comment type="caution">
    <text evidence="3">The sequence shown here is derived from an EMBL/GenBank/DDBJ whole genome shotgun (WGS) entry which is preliminary data.</text>
</comment>
<evidence type="ECO:0000256" key="1">
    <source>
        <dbReference type="SAM" id="MobiDB-lite"/>
    </source>
</evidence>
<evidence type="ECO:0000256" key="2">
    <source>
        <dbReference type="SAM" id="SignalP"/>
    </source>
</evidence>
<gene>
    <name evidence="3" type="ORF">BN980_GECA01s04019g</name>
</gene>
<proteinExistence type="predicted"/>
<feature type="region of interest" description="Disordered" evidence="1">
    <location>
        <begin position="69"/>
        <end position="97"/>
    </location>
</feature>
<protein>
    <submittedName>
        <fullName evidence="3">Uncharacterized protein</fullName>
    </submittedName>
</protein>
<accession>A0A0J9YHG2</accession>
<keyword evidence="4" id="KW-1185">Reference proteome</keyword>
<reference evidence="3" key="1">
    <citation type="submission" date="2014-03" db="EMBL/GenBank/DDBJ databases">
        <authorList>
            <person name="Casaregola S."/>
        </authorList>
    </citation>
    <scope>NUCLEOTIDE SEQUENCE [LARGE SCALE GENOMIC DNA]</scope>
    <source>
        <strain evidence="3">CLIB 918</strain>
    </source>
</reference>
<evidence type="ECO:0000313" key="3">
    <source>
        <dbReference type="EMBL" id="CDO51296.1"/>
    </source>
</evidence>
<organism evidence="3 4">
    <name type="scientific">Geotrichum candidum</name>
    <name type="common">Oospora lactis</name>
    <name type="synonym">Dipodascus geotrichum</name>
    <dbReference type="NCBI Taxonomy" id="1173061"/>
    <lineage>
        <taxon>Eukaryota</taxon>
        <taxon>Fungi</taxon>
        <taxon>Dikarya</taxon>
        <taxon>Ascomycota</taxon>
        <taxon>Saccharomycotina</taxon>
        <taxon>Dipodascomycetes</taxon>
        <taxon>Dipodascales</taxon>
        <taxon>Dipodascaceae</taxon>
        <taxon>Geotrichum</taxon>
    </lineage>
</organism>
<dbReference type="EMBL" id="CCBN010000001">
    <property type="protein sequence ID" value="CDO51296.1"/>
    <property type="molecule type" value="Genomic_DNA"/>
</dbReference>
<dbReference type="Proteomes" id="UP000242525">
    <property type="component" value="Unassembled WGS sequence"/>
</dbReference>
<feature type="signal peptide" evidence="2">
    <location>
        <begin position="1"/>
        <end position="18"/>
    </location>
</feature>
<keyword evidence="2" id="KW-0732">Signal</keyword>
<feature type="chain" id="PRO_5005326207" evidence="2">
    <location>
        <begin position="19"/>
        <end position="254"/>
    </location>
</feature>